<evidence type="ECO:0000313" key="2">
    <source>
        <dbReference type="EnsemblProtists" id="EOD21704"/>
    </source>
</evidence>
<dbReference type="GeneID" id="17267211"/>
<dbReference type="PANTHER" id="PTHR42850:SF4">
    <property type="entry name" value="ZINC-DEPENDENT ENDOPOLYPHOSPHATASE"/>
    <property type="match status" value="1"/>
</dbReference>
<dbReference type="KEGG" id="ehx:EMIHUDRAFT_354829"/>
<dbReference type="GO" id="GO:0005737">
    <property type="term" value="C:cytoplasm"/>
    <property type="evidence" value="ECO:0007669"/>
    <property type="project" value="TreeGrafter"/>
</dbReference>
<organism evidence="2 3">
    <name type="scientific">Emiliania huxleyi (strain CCMP1516)</name>
    <dbReference type="NCBI Taxonomy" id="280463"/>
    <lineage>
        <taxon>Eukaryota</taxon>
        <taxon>Haptista</taxon>
        <taxon>Haptophyta</taxon>
        <taxon>Prymnesiophyceae</taxon>
        <taxon>Isochrysidales</taxon>
        <taxon>Noelaerhabdaceae</taxon>
        <taxon>Emiliania</taxon>
    </lineage>
</organism>
<dbReference type="SUPFAM" id="SSF56300">
    <property type="entry name" value="Metallo-dependent phosphatases"/>
    <property type="match status" value="1"/>
</dbReference>
<dbReference type="STRING" id="2903.R1ELE4"/>
<dbReference type="GO" id="GO:0016791">
    <property type="term" value="F:phosphatase activity"/>
    <property type="evidence" value="ECO:0007669"/>
    <property type="project" value="TreeGrafter"/>
</dbReference>
<dbReference type="eggNOG" id="KOG0371">
    <property type="taxonomic scope" value="Eukaryota"/>
</dbReference>
<dbReference type="HOGENOM" id="CLU_023125_3_0_1"/>
<sequence length="290" mass="31158">MAAATTSRKCHGALRRLLCGAACLASAVPARRSPPRRCHVPPESHRVLVTREGSRTILVGDVHGCLDELKSLLQACGFDASTDHVVLVGDLVNKGPHSAETVAYARESGFACVRGNHDDAALFAHEARTEAGARGSDSKYSELKYAWVDALGEADLAFLRELPHTLRLEREEVLVVHAGVVPGVPLAEQRAEDMTTMRNLVRADGGGWWAAASASAGVAWAEEWRPEPTVVAGVRHVVFGHDAKRRLQRHEHATGLDTGCCYGGELTALVLPEWRLVAVDAGREYTVPGG</sequence>
<dbReference type="InterPro" id="IPR029052">
    <property type="entry name" value="Metallo-depent_PP-like"/>
</dbReference>
<name>A0A0D3JDW9_EMIH1</name>
<dbReference type="Pfam" id="PF00149">
    <property type="entry name" value="Metallophos"/>
    <property type="match status" value="1"/>
</dbReference>
<dbReference type="Gene3D" id="3.60.21.10">
    <property type="match status" value="1"/>
</dbReference>
<protein>
    <recommendedName>
        <fullName evidence="1">Calcineurin-like phosphoesterase domain-containing protein</fullName>
    </recommendedName>
</protein>
<evidence type="ECO:0000313" key="3">
    <source>
        <dbReference type="Proteomes" id="UP000013827"/>
    </source>
</evidence>
<dbReference type="AlphaFoldDB" id="A0A0D3JDW9"/>
<keyword evidence="3" id="KW-1185">Reference proteome</keyword>
<accession>A0A0D3JDW9</accession>
<dbReference type="GO" id="GO:0000298">
    <property type="term" value="F:endopolyphosphatase activity"/>
    <property type="evidence" value="ECO:0007669"/>
    <property type="project" value="TreeGrafter"/>
</dbReference>
<dbReference type="CDD" id="cd00144">
    <property type="entry name" value="MPP_PPP_family"/>
    <property type="match status" value="1"/>
</dbReference>
<dbReference type="InterPro" id="IPR004843">
    <property type="entry name" value="Calcineurin-like_PHP"/>
</dbReference>
<reference evidence="3" key="1">
    <citation type="journal article" date="2013" name="Nature">
        <title>Pan genome of the phytoplankton Emiliania underpins its global distribution.</title>
        <authorList>
            <person name="Read B.A."/>
            <person name="Kegel J."/>
            <person name="Klute M.J."/>
            <person name="Kuo A."/>
            <person name="Lefebvre S.C."/>
            <person name="Maumus F."/>
            <person name="Mayer C."/>
            <person name="Miller J."/>
            <person name="Monier A."/>
            <person name="Salamov A."/>
            <person name="Young J."/>
            <person name="Aguilar M."/>
            <person name="Claverie J.M."/>
            <person name="Frickenhaus S."/>
            <person name="Gonzalez K."/>
            <person name="Herman E.K."/>
            <person name="Lin Y.C."/>
            <person name="Napier J."/>
            <person name="Ogata H."/>
            <person name="Sarno A.F."/>
            <person name="Shmutz J."/>
            <person name="Schroeder D."/>
            <person name="de Vargas C."/>
            <person name="Verret F."/>
            <person name="von Dassow P."/>
            <person name="Valentin K."/>
            <person name="Van de Peer Y."/>
            <person name="Wheeler G."/>
            <person name="Dacks J.B."/>
            <person name="Delwiche C.F."/>
            <person name="Dyhrman S.T."/>
            <person name="Glockner G."/>
            <person name="John U."/>
            <person name="Richards T."/>
            <person name="Worden A.Z."/>
            <person name="Zhang X."/>
            <person name="Grigoriev I.V."/>
            <person name="Allen A.E."/>
            <person name="Bidle K."/>
            <person name="Borodovsky M."/>
            <person name="Bowler C."/>
            <person name="Brownlee C."/>
            <person name="Cock J.M."/>
            <person name="Elias M."/>
            <person name="Gladyshev V.N."/>
            <person name="Groth M."/>
            <person name="Guda C."/>
            <person name="Hadaegh A."/>
            <person name="Iglesias-Rodriguez M.D."/>
            <person name="Jenkins J."/>
            <person name="Jones B.M."/>
            <person name="Lawson T."/>
            <person name="Leese F."/>
            <person name="Lindquist E."/>
            <person name="Lobanov A."/>
            <person name="Lomsadze A."/>
            <person name="Malik S.B."/>
            <person name="Marsh M.E."/>
            <person name="Mackinder L."/>
            <person name="Mock T."/>
            <person name="Mueller-Roeber B."/>
            <person name="Pagarete A."/>
            <person name="Parker M."/>
            <person name="Probert I."/>
            <person name="Quesneville H."/>
            <person name="Raines C."/>
            <person name="Rensing S.A."/>
            <person name="Riano-Pachon D.M."/>
            <person name="Richier S."/>
            <person name="Rokitta S."/>
            <person name="Shiraiwa Y."/>
            <person name="Soanes D.M."/>
            <person name="van der Giezen M."/>
            <person name="Wahlund T.M."/>
            <person name="Williams B."/>
            <person name="Wilson W."/>
            <person name="Wolfe G."/>
            <person name="Wurch L.L."/>
        </authorList>
    </citation>
    <scope>NUCLEOTIDE SEQUENCE</scope>
</reference>
<evidence type="ECO:0000259" key="1">
    <source>
        <dbReference type="Pfam" id="PF00149"/>
    </source>
</evidence>
<dbReference type="PANTHER" id="PTHR42850">
    <property type="entry name" value="METALLOPHOSPHOESTERASE"/>
    <property type="match status" value="1"/>
</dbReference>
<feature type="domain" description="Calcineurin-like phosphoesterase" evidence="1">
    <location>
        <begin position="55"/>
        <end position="243"/>
    </location>
</feature>
<dbReference type="EnsemblProtists" id="EOD21704">
    <property type="protein sequence ID" value="EOD21704"/>
    <property type="gene ID" value="EMIHUDRAFT_354829"/>
</dbReference>
<dbReference type="RefSeq" id="XP_005774133.1">
    <property type="nucleotide sequence ID" value="XM_005774076.1"/>
</dbReference>
<dbReference type="OMA" id="WVVYGHT"/>
<dbReference type="PaxDb" id="2903-EOD21704"/>
<dbReference type="GO" id="GO:0006798">
    <property type="term" value="P:polyphosphate catabolic process"/>
    <property type="evidence" value="ECO:0007669"/>
    <property type="project" value="TreeGrafter"/>
</dbReference>
<proteinExistence type="predicted"/>
<dbReference type="InterPro" id="IPR050126">
    <property type="entry name" value="Ap4A_hydrolase"/>
</dbReference>
<reference evidence="2" key="2">
    <citation type="submission" date="2024-10" db="UniProtKB">
        <authorList>
            <consortium name="EnsemblProtists"/>
        </authorList>
    </citation>
    <scope>IDENTIFICATION</scope>
</reference>
<dbReference type="Proteomes" id="UP000013827">
    <property type="component" value="Unassembled WGS sequence"/>
</dbReference>